<accession>A0A7J6DLH9</accession>
<gene>
    <name evidence="9" type="ORF">G4B88_020999</name>
</gene>
<evidence type="ECO:0000256" key="1">
    <source>
        <dbReference type="ARBA" id="ARBA00004496"/>
    </source>
</evidence>
<name>A0A7J6DLH9_CANSA</name>
<keyword evidence="5" id="KW-0862">Zinc</keyword>
<dbReference type="EMBL" id="JAATIQ010000883">
    <property type="protein sequence ID" value="KAF4346961.1"/>
    <property type="molecule type" value="Genomic_DNA"/>
</dbReference>
<reference evidence="9 10" key="1">
    <citation type="journal article" date="2020" name="bioRxiv">
        <title>Sequence and annotation of 42 cannabis genomes reveals extensive copy number variation in cannabinoid synthesis and pathogen resistance genes.</title>
        <authorList>
            <person name="Mckernan K.J."/>
            <person name="Helbert Y."/>
            <person name="Kane L.T."/>
            <person name="Ebling H."/>
            <person name="Zhang L."/>
            <person name="Liu B."/>
            <person name="Eaton Z."/>
            <person name="Mclaughlin S."/>
            <person name="Kingan S."/>
            <person name="Baybayan P."/>
            <person name="Concepcion G."/>
            <person name="Jordan M."/>
            <person name="Riva A."/>
            <person name="Barbazuk W."/>
            <person name="Harkins T."/>
        </authorList>
    </citation>
    <scope>NUCLEOTIDE SEQUENCE [LARGE SCALE GENOMIC DNA]</scope>
    <source>
        <strain evidence="10">cv. Jamaican Lion 4</strain>
        <tissue evidence="9">Leaf</tissue>
    </source>
</reference>
<evidence type="ECO:0000313" key="10">
    <source>
        <dbReference type="Proteomes" id="UP000583929"/>
    </source>
</evidence>
<feature type="compositionally biased region" description="Basic residues" evidence="7">
    <location>
        <begin position="1"/>
        <end position="13"/>
    </location>
</feature>
<organism evidence="9 10">
    <name type="scientific">Cannabis sativa</name>
    <name type="common">Hemp</name>
    <name type="synonym">Marijuana</name>
    <dbReference type="NCBI Taxonomy" id="3483"/>
    <lineage>
        <taxon>Eukaryota</taxon>
        <taxon>Viridiplantae</taxon>
        <taxon>Streptophyta</taxon>
        <taxon>Embryophyta</taxon>
        <taxon>Tracheophyta</taxon>
        <taxon>Spermatophyta</taxon>
        <taxon>Magnoliopsida</taxon>
        <taxon>eudicotyledons</taxon>
        <taxon>Gunneridae</taxon>
        <taxon>Pentapetalae</taxon>
        <taxon>rosids</taxon>
        <taxon>fabids</taxon>
        <taxon>Rosales</taxon>
        <taxon>Cannabaceae</taxon>
        <taxon>Cannabis</taxon>
    </lineage>
</organism>
<feature type="region of interest" description="Disordered" evidence="7">
    <location>
        <begin position="1"/>
        <end position="91"/>
    </location>
</feature>
<feature type="zinc finger region" description="FLZ-type" evidence="6">
    <location>
        <begin position="114"/>
        <end position="158"/>
    </location>
</feature>
<dbReference type="GO" id="GO:0008270">
    <property type="term" value="F:zinc ion binding"/>
    <property type="evidence" value="ECO:0007669"/>
    <property type="project" value="UniProtKB-KW"/>
</dbReference>
<dbReference type="PANTHER" id="PTHR33059:SF4">
    <property type="entry name" value="FCS-LIKE ZINC FINGER 5"/>
    <property type="match status" value="1"/>
</dbReference>
<dbReference type="Proteomes" id="UP000583929">
    <property type="component" value="Unassembled WGS sequence"/>
</dbReference>
<protein>
    <recommendedName>
        <fullName evidence="8">FLZ-type domain-containing protein</fullName>
    </recommendedName>
</protein>
<feature type="domain" description="FLZ-type" evidence="8">
    <location>
        <begin position="114"/>
        <end position="158"/>
    </location>
</feature>
<keyword evidence="10" id="KW-1185">Reference proteome</keyword>
<proteinExistence type="inferred from homology"/>
<sequence length="185" mass="20985">MVSLRAKRARKLRSATFFGDDDDEETARKRGLFMPTTDDDVHSSIEGVDSNLADENTSKHSSAHVVTSDSATSSLSQPSLPQPPPSSESRPIMMIEPLEVVTRDGAGYKEKGDYFLDKCSYCKKELDKRDHTFMYRNFAAFCTPLCRQKVMDNDEEFKKEFQHFRETVLKDNKNWGGMRDGVTVA</sequence>
<comment type="caution">
    <text evidence="9">The sequence shown here is derived from an EMBL/GenBank/DDBJ whole genome shotgun (WGS) entry which is preliminary data.</text>
</comment>
<evidence type="ECO:0000256" key="2">
    <source>
        <dbReference type="ARBA" id="ARBA00009374"/>
    </source>
</evidence>
<dbReference type="PANTHER" id="PTHR33059">
    <property type="entry name" value="FCS-LIKE ZINC FINGER 5"/>
    <property type="match status" value="1"/>
</dbReference>
<comment type="subcellular location">
    <subcellularLocation>
        <location evidence="1">Cytoplasm</location>
    </subcellularLocation>
</comment>
<evidence type="ECO:0000256" key="7">
    <source>
        <dbReference type="SAM" id="MobiDB-lite"/>
    </source>
</evidence>
<comment type="similarity">
    <text evidence="2">Belongs to the FLZ family.</text>
</comment>
<keyword evidence="4" id="KW-0479">Metal-binding</keyword>
<keyword evidence="5" id="KW-0863">Zinc-finger</keyword>
<evidence type="ECO:0000313" key="9">
    <source>
        <dbReference type="EMBL" id="KAF4346961.1"/>
    </source>
</evidence>
<evidence type="ECO:0000256" key="5">
    <source>
        <dbReference type="ARBA" id="ARBA00022771"/>
    </source>
</evidence>
<dbReference type="PROSITE" id="PS51795">
    <property type="entry name" value="ZF_FLZ"/>
    <property type="match status" value="1"/>
</dbReference>
<dbReference type="GO" id="GO:0005737">
    <property type="term" value="C:cytoplasm"/>
    <property type="evidence" value="ECO:0007669"/>
    <property type="project" value="UniProtKB-SubCell"/>
</dbReference>
<evidence type="ECO:0000256" key="3">
    <source>
        <dbReference type="ARBA" id="ARBA00022490"/>
    </source>
</evidence>
<dbReference type="Pfam" id="PF04570">
    <property type="entry name" value="zf-FLZ"/>
    <property type="match status" value="1"/>
</dbReference>
<keyword evidence="3" id="KW-0963">Cytoplasm</keyword>
<dbReference type="AlphaFoldDB" id="A0A7J6DLH9"/>
<evidence type="ECO:0000256" key="6">
    <source>
        <dbReference type="PROSITE-ProRule" id="PRU01131"/>
    </source>
</evidence>
<dbReference type="InterPro" id="IPR007650">
    <property type="entry name" value="Zf-FLZ_dom"/>
</dbReference>
<evidence type="ECO:0000256" key="4">
    <source>
        <dbReference type="ARBA" id="ARBA00022723"/>
    </source>
</evidence>
<evidence type="ECO:0000259" key="8">
    <source>
        <dbReference type="PROSITE" id="PS51795"/>
    </source>
</evidence>